<feature type="compositionally biased region" description="Polar residues" evidence="1">
    <location>
        <begin position="394"/>
        <end position="403"/>
    </location>
</feature>
<feature type="compositionally biased region" description="Polar residues" evidence="1">
    <location>
        <begin position="513"/>
        <end position="522"/>
    </location>
</feature>
<feature type="region of interest" description="Disordered" evidence="1">
    <location>
        <begin position="916"/>
        <end position="975"/>
    </location>
</feature>
<feature type="region of interest" description="Disordered" evidence="1">
    <location>
        <begin position="456"/>
        <end position="555"/>
    </location>
</feature>
<feature type="compositionally biased region" description="Low complexity" evidence="1">
    <location>
        <begin position="819"/>
        <end position="836"/>
    </location>
</feature>
<feature type="compositionally biased region" description="Pro residues" evidence="1">
    <location>
        <begin position="1088"/>
        <end position="1102"/>
    </location>
</feature>
<evidence type="ECO:0000313" key="2">
    <source>
        <dbReference type="EMBL" id="CAH0628800.1"/>
    </source>
</evidence>
<protein>
    <recommendedName>
        <fullName evidence="4">DUF4211 domain-containing protein</fullName>
    </recommendedName>
</protein>
<feature type="compositionally biased region" description="Acidic residues" evidence="1">
    <location>
        <begin position="1037"/>
        <end position="1046"/>
    </location>
</feature>
<feature type="compositionally biased region" description="Basic and acidic residues" evidence="1">
    <location>
        <begin position="383"/>
        <end position="393"/>
    </location>
</feature>
<organism evidence="2 3">
    <name type="scientific">Chrysodeixis includens</name>
    <name type="common">Soybean looper</name>
    <name type="synonym">Pseudoplusia includens</name>
    <dbReference type="NCBI Taxonomy" id="689277"/>
    <lineage>
        <taxon>Eukaryota</taxon>
        <taxon>Metazoa</taxon>
        <taxon>Ecdysozoa</taxon>
        <taxon>Arthropoda</taxon>
        <taxon>Hexapoda</taxon>
        <taxon>Insecta</taxon>
        <taxon>Pterygota</taxon>
        <taxon>Neoptera</taxon>
        <taxon>Endopterygota</taxon>
        <taxon>Lepidoptera</taxon>
        <taxon>Glossata</taxon>
        <taxon>Ditrysia</taxon>
        <taxon>Noctuoidea</taxon>
        <taxon>Noctuidae</taxon>
        <taxon>Plusiinae</taxon>
        <taxon>Chrysodeixis</taxon>
    </lineage>
</organism>
<dbReference type="PANTHER" id="PTHR14689">
    <property type="entry name" value="PHORBOL-ESTER_DAG-TYPE DOMAIN-CONTAINING PROTEIN"/>
    <property type="match status" value="1"/>
</dbReference>
<feature type="compositionally biased region" description="Polar residues" evidence="1">
    <location>
        <begin position="259"/>
        <end position="282"/>
    </location>
</feature>
<dbReference type="Proteomes" id="UP001154114">
    <property type="component" value="Chromosome 9"/>
</dbReference>
<keyword evidence="3" id="KW-1185">Reference proteome</keyword>
<feature type="compositionally biased region" description="Low complexity" evidence="1">
    <location>
        <begin position="245"/>
        <end position="258"/>
    </location>
</feature>
<feature type="compositionally biased region" description="Low complexity" evidence="1">
    <location>
        <begin position="599"/>
        <end position="617"/>
    </location>
</feature>
<evidence type="ECO:0000256" key="1">
    <source>
        <dbReference type="SAM" id="MobiDB-lite"/>
    </source>
</evidence>
<feature type="region of interest" description="Disordered" evidence="1">
    <location>
        <begin position="863"/>
        <end position="886"/>
    </location>
</feature>
<dbReference type="PANTHER" id="PTHR14689:SF0">
    <property type="entry name" value="COILED-COIL DOMAIN-CONTAINING PROTEIN 82"/>
    <property type="match status" value="1"/>
</dbReference>
<feature type="compositionally biased region" description="Polar residues" evidence="1">
    <location>
        <begin position="956"/>
        <end position="975"/>
    </location>
</feature>
<dbReference type="EMBL" id="LR824012">
    <property type="protein sequence ID" value="CAH0628800.1"/>
    <property type="molecule type" value="Genomic_DNA"/>
</dbReference>
<reference evidence="2" key="1">
    <citation type="submission" date="2021-12" db="EMBL/GenBank/DDBJ databases">
        <authorList>
            <person name="King R."/>
        </authorList>
    </citation>
    <scope>NUCLEOTIDE SEQUENCE</scope>
</reference>
<feature type="compositionally biased region" description="Polar residues" evidence="1">
    <location>
        <begin position="623"/>
        <end position="633"/>
    </location>
</feature>
<evidence type="ECO:0000313" key="3">
    <source>
        <dbReference type="Proteomes" id="UP001154114"/>
    </source>
</evidence>
<feature type="region of interest" description="Disordered" evidence="1">
    <location>
        <begin position="1007"/>
        <end position="1108"/>
    </location>
</feature>
<feature type="compositionally biased region" description="Low complexity" evidence="1">
    <location>
        <begin position="322"/>
        <end position="333"/>
    </location>
</feature>
<gene>
    <name evidence="2" type="ORF">CINC_LOCUS13035</name>
</gene>
<dbReference type="OrthoDB" id="21499at2759"/>
<name>A0A9P0C7P3_CHRIL</name>
<sequence>MDPVGPWSAYSYNRLAGVQAGAASGDFHHHLASGGSGLGSQSVPSTTSQLLLQAAHTTASLAGQLGSSTASPFNPAGFLSPPAVGYDAVFSPLFHHANPKPAHYSSSLQAQHRQVIAQAQAAVASKQSSVESELSTLRENYSHQTLAAQGTSFFDQSSTPGSTTGLSWQGNNQLPSPFGILPHESVVPSSPSPATTKASATYENFNAHFAAAQTLNNHLNSQISSAGKQTNRSGSPATATKQPATSTSSSTFFQSPTFGNQTDNSYSTSSAKSGQLSSQQDYAGSKSYSSSASSTAHSQQSCIVSTPPVTSSPTPPSKDYRSSTSTTSRPSASIYNSQSPKTASSEKSSRQVTNSISNFVSPSVKPPQVQTKAQSKVYPELSNEQRKSCESNDKVQPQSSPISYSIMDAPGRLNYSSSSGNSTKSNRINNSQYSATQNSSFRHYQSGNNIESDYHVRAKSSSSTDTGYSSSSSQNGPDCGVVVPRRQSPSQTAPQTSPLDHGSSPAYPMYHSPMNSINSPQPHSDHYNKVNNTAPRSPLDASVTRSPSQNSQVAYPSVITRALGLEQNKTYSESRYERNQSQSSGQTCWENDRQPSRKYSSNNSSNSYNNGGLNENNTHNDESVPQSQSSSRVLSLPDKQNYFDGNNVALQDLSSCRGDPMSIVKNLQSLQQSCQLQDVKSSKIQTPIAIPTSTTNKIASRRKSVEKSVPHTNMNELSNVVMADYLANRIPPPAHSSTSSQQQNGSYFDFERWNLPPPPPKMFPGTSAFGSQAPLHATNFANQHQALTMPHGHALTYFPPFHLGPHPDFQSSVELTPLSSFSETPPSASSSSFSTPETREEEQPKVVVPNIEEELGFLAEQRANTASSVAPSSQQQNINSTSQDATSKIMDKKFNVPVTGPGSGFMASYLKFLQGERDTSPPPAGRGARKSTWSRTNTNNTTNNKPYTPNDHKSQCDGNPTQQSANGAMPSSNVINAGMSLSNPVMSSSASMSATGLLGANQIHGASSNLLPSQTKELDDPRYYNLNKDRKRKYDGSEEAAYDAEEEARRLNKPVLNVPSTPLNDKGKNKGRTSMNKPTPSAVVAPQPAAPKKPRPPAPPPVTSLQAAPQQQYYYQHQPDEVAAHGANMGYGLYGTTDNDNKANRNMQHNIKSHHQVSSSGQIDNSARPLEEMPYQSGEFIAIRAELNEMWPAIWRVDGKTLLQKYEPFEENGKVLYRNISTYTVWNPDNKKLYTQVSVKIRSQTHLETIVELVRSELPAADDCSFIEKRMLETQMYQENFEVYIQTLISHALDPNFLTEIFQEQARRQRDCSSTEARSSHKSFVPYNTRNAPAALLSRDRTATHDDCHKLSESIVRLYRTTAALQQRRDSGARAAGALSEPYVNLHRHISDEYFLSNVKTVDEVTETMRARVSGGGGAAAGAGGARALDAAVATWPGLSVAAGAGACRACARPAVARLLLYGQPYNPATLEPVQPDARLAYEKEFLVCATCCSRVQLYSRISHQKYLMYAECSKRVAEKRMQNPSKDTTVILNELLADEVWLSQLFRDVRHSWADAEAWERKLRHAMSRQMI</sequence>
<feature type="compositionally biased region" description="Low complexity" evidence="1">
    <location>
        <begin position="414"/>
        <end position="426"/>
    </location>
</feature>
<feature type="compositionally biased region" description="Polar residues" evidence="1">
    <location>
        <begin position="487"/>
        <end position="498"/>
    </location>
</feature>
<feature type="compositionally biased region" description="Low complexity" evidence="1">
    <location>
        <begin position="460"/>
        <end position="473"/>
    </location>
</feature>
<feature type="compositionally biased region" description="Polar residues" evidence="1">
    <location>
        <begin position="334"/>
        <end position="361"/>
    </location>
</feature>
<feature type="compositionally biased region" description="Polar residues" evidence="1">
    <location>
        <begin position="579"/>
        <end position="589"/>
    </location>
</feature>
<feature type="compositionally biased region" description="Polar residues" evidence="1">
    <location>
        <begin position="543"/>
        <end position="554"/>
    </location>
</feature>
<dbReference type="GO" id="GO:0005634">
    <property type="term" value="C:nucleus"/>
    <property type="evidence" value="ECO:0007669"/>
    <property type="project" value="TreeGrafter"/>
</dbReference>
<proteinExistence type="predicted"/>
<feature type="region of interest" description="Disordered" evidence="1">
    <location>
        <begin position="153"/>
        <end position="173"/>
    </location>
</feature>
<feature type="compositionally biased region" description="Polar residues" evidence="1">
    <location>
        <begin position="224"/>
        <end position="244"/>
    </location>
</feature>
<feature type="compositionally biased region" description="Low complexity" evidence="1">
    <location>
        <begin position="872"/>
        <end position="883"/>
    </location>
</feature>
<accession>A0A9P0C7P3</accession>
<feature type="region of interest" description="Disordered" evidence="1">
    <location>
        <begin position="571"/>
        <end position="639"/>
    </location>
</feature>
<feature type="compositionally biased region" description="Low complexity" evidence="1">
    <location>
        <begin position="285"/>
        <end position="312"/>
    </location>
</feature>
<feature type="compositionally biased region" description="Low complexity" evidence="1">
    <location>
        <begin position="1078"/>
        <end position="1087"/>
    </location>
</feature>
<evidence type="ECO:0008006" key="4">
    <source>
        <dbReference type="Google" id="ProtNLM"/>
    </source>
</evidence>
<feature type="region of interest" description="Disordered" evidence="1">
    <location>
        <begin position="817"/>
        <end position="844"/>
    </location>
</feature>
<feature type="region of interest" description="Disordered" evidence="1">
    <location>
        <begin position="224"/>
        <end position="429"/>
    </location>
</feature>